<dbReference type="AlphaFoldDB" id="A0A1D8GGT4"/>
<dbReference type="Gene3D" id="2.40.50.100">
    <property type="match status" value="1"/>
</dbReference>
<reference evidence="3 4" key="1">
    <citation type="submission" date="2016-09" db="EMBL/GenBank/DDBJ databases">
        <title>Genomic analysis reveals versatility of anaerobic energy metabolism of Geosporobacter ferrireducens IRF9 of phylum Firmicutes.</title>
        <authorList>
            <person name="Kim S.-J."/>
        </authorList>
    </citation>
    <scope>NUCLEOTIDE SEQUENCE [LARGE SCALE GENOMIC DNA]</scope>
    <source>
        <strain evidence="3 4">IRF9</strain>
    </source>
</reference>
<keyword evidence="4" id="KW-1185">Reference proteome</keyword>
<evidence type="ECO:0000256" key="1">
    <source>
        <dbReference type="ARBA" id="ARBA00009477"/>
    </source>
</evidence>
<dbReference type="PANTHER" id="PTHR30469">
    <property type="entry name" value="MULTIDRUG RESISTANCE PROTEIN MDTA"/>
    <property type="match status" value="1"/>
</dbReference>
<evidence type="ECO:0000313" key="4">
    <source>
        <dbReference type="Proteomes" id="UP000095743"/>
    </source>
</evidence>
<dbReference type="Gene3D" id="1.10.287.470">
    <property type="entry name" value="Helix hairpin bin"/>
    <property type="match status" value="1"/>
</dbReference>
<feature type="signal peptide" evidence="2">
    <location>
        <begin position="1"/>
        <end position="23"/>
    </location>
</feature>
<dbReference type="EMBL" id="CP017269">
    <property type="protein sequence ID" value="AOT70118.1"/>
    <property type="molecule type" value="Genomic_DNA"/>
</dbReference>
<feature type="chain" id="PRO_5009107487" evidence="2">
    <location>
        <begin position="24"/>
        <end position="362"/>
    </location>
</feature>
<dbReference type="STRING" id="1424294.Gferi_11260"/>
<comment type="similarity">
    <text evidence="1">Belongs to the membrane fusion protein (MFP) (TC 8.A.1) family.</text>
</comment>
<dbReference type="RefSeq" id="WP_069976499.1">
    <property type="nucleotide sequence ID" value="NZ_CP017269.1"/>
</dbReference>
<protein>
    <submittedName>
        <fullName evidence="3">Uncharacterized protein</fullName>
    </submittedName>
</protein>
<dbReference type="Gene3D" id="2.40.420.20">
    <property type="match status" value="1"/>
</dbReference>
<evidence type="ECO:0000256" key="2">
    <source>
        <dbReference type="SAM" id="SignalP"/>
    </source>
</evidence>
<dbReference type="PROSITE" id="PS51257">
    <property type="entry name" value="PROKAR_LIPOPROTEIN"/>
    <property type="match status" value="1"/>
</dbReference>
<dbReference type="GO" id="GO:1990281">
    <property type="term" value="C:efflux pump complex"/>
    <property type="evidence" value="ECO:0007669"/>
    <property type="project" value="TreeGrafter"/>
</dbReference>
<keyword evidence="2" id="KW-0732">Signal</keyword>
<dbReference type="KEGG" id="gfe:Gferi_11260"/>
<dbReference type="Proteomes" id="UP000095743">
    <property type="component" value="Chromosome"/>
</dbReference>
<gene>
    <name evidence="3" type="ORF">Gferi_11260</name>
</gene>
<accession>A0A1D8GGT4</accession>
<dbReference type="SUPFAM" id="SSF111369">
    <property type="entry name" value="HlyD-like secretion proteins"/>
    <property type="match status" value="1"/>
</dbReference>
<organism evidence="3 4">
    <name type="scientific">Geosporobacter ferrireducens</name>
    <dbReference type="NCBI Taxonomy" id="1424294"/>
    <lineage>
        <taxon>Bacteria</taxon>
        <taxon>Bacillati</taxon>
        <taxon>Bacillota</taxon>
        <taxon>Clostridia</taxon>
        <taxon>Peptostreptococcales</taxon>
        <taxon>Thermotaleaceae</taxon>
        <taxon>Geosporobacter</taxon>
    </lineage>
</organism>
<dbReference type="InterPro" id="IPR006143">
    <property type="entry name" value="RND_pump_MFP"/>
</dbReference>
<dbReference type="PANTHER" id="PTHR30469:SF20">
    <property type="entry name" value="EFFLUX RND TRANSPORTER PERIPLASMIC ADAPTOR SUBUNIT"/>
    <property type="match status" value="1"/>
</dbReference>
<evidence type="ECO:0000313" key="3">
    <source>
        <dbReference type="EMBL" id="AOT70118.1"/>
    </source>
</evidence>
<name>A0A1D8GGT4_9FIRM</name>
<dbReference type="Gene3D" id="2.40.30.170">
    <property type="match status" value="1"/>
</dbReference>
<sequence>MKRNIAFMIVSILILSLAGCSNAGKEAAVEERISAVKVLKIEESQKPVKFQYLGTVDAKDITKYSFKTGGKISRIYVKKGDKIGPAAPLAEIDTQDLGFQMTAAKAAMDAAELNIKKAEDALRYNKDLFEKVDSLYTAGAVSKDQYDQTKLQMDISETTYQQAGAQFDATKTDYEYKTAMIQDAKLYAQQEGTVVDVLFEENERIGANTPVVVVRSSEQVVNVGIPQQDLYSVHTGAGATVDIDGEKAEGRVIYIAEAPDEATRTYHAEIEVPGKSFKLGAIAKAEVFIGAEKGVWIPMTSIFSNGEDYVYIVKDARVFKRTVELLNVSDDKIRVNGIDEGELLAVSGMKNLNDGAKVNIVE</sequence>
<dbReference type="NCBIfam" id="TIGR01730">
    <property type="entry name" value="RND_mfp"/>
    <property type="match status" value="1"/>
</dbReference>
<proteinExistence type="inferred from homology"/>
<dbReference type="OrthoDB" id="2015187at2"/>
<dbReference type="GO" id="GO:0015562">
    <property type="term" value="F:efflux transmembrane transporter activity"/>
    <property type="evidence" value="ECO:0007669"/>
    <property type="project" value="TreeGrafter"/>
</dbReference>